<protein>
    <recommendedName>
        <fullName evidence="5 12">D-alanine aminotransferase</fullName>
        <ecNumber evidence="4 12">2.6.1.21</ecNumber>
    </recommendedName>
</protein>
<dbReference type="PROSITE" id="PS00770">
    <property type="entry name" value="AA_TRANSFER_CLASS_4"/>
    <property type="match status" value="1"/>
</dbReference>
<dbReference type="PATRIC" id="fig|1396.535.peg.4410"/>
<evidence type="ECO:0000256" key="7">
    <source>
        <dbReference type="ARBA" id="ARBA00022679"/>
    </source>
</evidence>
<evidence type="ECO:0000313" key="14">
    <source>
        <dbReference type="Proteomes" id="UP000076482"/>
    </source>
</evidence>
<comment type="catalytic activity">
    <reaction evidence="9 12">
        <text>D-alanine + 2-oxoglutarate = D-glutamate + pyruvate</text>
        <dbReference type="Rhea" id="RHEA:15869"/>
        <dbReference type="ChEBI" id="CHEBI:15361"/>
        <dbReference type="ChEBI" id="CHEBI:16810"/>
        <dbReference type="ChEBI" id="CHEBI:29986"/>
        <dbReference type="ChEBI" id="CHEBI:57416"/>
        <dbReference type="EC" id="2.6.1.21"/>
    </reaction>
</comment>
<organism evidence="13 14">
    <name type="scientific">Bacillus cereus</name>
    <dbReference type="NCBI Taxonomy" id="1396"/>
    <lineage>
        <taxon>Bacteria</taxon>
        <taxon>Bacillati</taxon>
        <taxon>Bacillota</taxon>
        <taxon>Bacilli</taxon>
        <taxon>Bacillales</taxon>
        <taxon>Bacillaceae</taxon>
        <taxon>Bacillus</taxon>
        <taxon>Bacillus cereus group</taxon>
    </lineage>
</organism>
<reference evidence="13 14" key="1">
    <citation type="submission" date="2015-09" db="EMBL/GenBank/DDBJ databases">
        <title>Bacillus cereus food isolates.</title>
        <authorList>
            <person name="Boekhorst J."/>
        </authorList>
    </citation>
    <scope>NUCLEOTIDE SEQUENCE [LARGE SCALE GENOMIC DNA]</scope>
    <source>
        <strain evidence="13 14">B4088</strain>
    </source>
</reference>
<evidence type="ECO:0000256" key="4">
    <source>
        <dbReference type="ARBA" id="ARBA00012874"/>
    </source>
</evidence>
<dbReference type="GO" id="GO:0008652">
    <property type="term" value="P:amino acid biosynthetic process"/>
    <property type="evidence" value="ECO:0007669"/>
    <property type="project" value="UniProtKB-ARBA"/>
</dbReference>
<evidence type="ECO:0000256" key="2">
    <source>
        <dbReference type="ARBA" id="ARBA00009320"/>
    </source>
</evidence>
<dbReference type="NCBIfam" id="TIGR01121">
    <property type="entry name" value="D_amino_aminoT"/>
    <property type="match status" value="1"/>
</dbReference>
<accession>A0A162P4J2</accession>
<name>A0A162P4J2_BACCE</name>
<comment type="cofactor">
    <cofactor evidence="1 11">
        <name>pyridoxal 5'-phosphate</name>
        <dbReference type="ChEBI" id="CHEBI:597326"/>
    </cofactor>
</comment>
<evidence type="ECO:0000256" key="5">
    <source>
        <dbReference type="ARBA" id="ARBA00021779"/>
    </source>
</evidence>
<dbReference type="Pfam" id="PF01063">
    <property type="entry name" value="Aminotran_4"/>
    <property type="match status" value="1"/>
</dbReference>
<keyword evidence="6 13" id="KW-0032">Aminotransferase</keyword>
<keyword evidence="8 11" id="KW-0663">Pyridoxal phosphate</keyword>
<dbReference type="RefSeq" id="WP_063260947.1">
    <property type="nucleotide sequence ID" value="NZ_LJKE01000043.1"/>
</dbReference>
<dbReference type="InterPro" id="IPR036038">
    <property type="entry name" value="Aminotransferase-like"/>
</dbReference>
<dbReference type="InterPro" id="IPR005784">
    <property type="entry name" value="D_amino_transT"/>
</dbReference>
<comment type="caution">
    <text evidence="13">The sequence shown here is derived from an EMBL/GenBank/DDBJ whole genome shotgun (WGS) entry which is preliminary data.</text>
</comment>
<dbReference type="EMBL" id="LJKE01000043">
    <property type="protein sequence ID" value="KZD66333.1"/>
    <property type="molecule type" value="Genomic_DNA"/>
</dbReference>
<dbReference type="InterPro" id="IPR043132">
    <property type="entry name" value="BCAT-like_C"/>
</dbReference>
<dbReference type="InterPro" id="IPR043131">
    <property type="entry name" value="BCAT-like_N"/>
</dbReference>
<comment type="similarity">
    <text evidence="2 10">Belongs to the class-IV pyridoxal-phosphate-dependent aminotransferase family.</text>
</comment>
<evidence type="ECO:0000256" key="11">
    <source>
        <dbReference type="RuleBase" id="RU004516"/>
    </source>
</evidence>
<evidence type="ECO:0000256" key="6">
    <source>
        <dbReference type="ARBA" id="ARBA00022576"/>
    </source>
</evidence>
<dbReference type="PANTHER" id="PTHR42743">
    <property type="entry name" value="AMINO-ACID AMINOTRANSFERASE"/>
    <property type="match status" value="1"/>
</dbReference>
<dbReference type="GO" id="GO:0047810">
    <property type="term" value="F:D-alanine-2-oxoglutarate aminotransferase activity"/>
    <property type="evidence" value="ECO:0007669"/>
    <property type="project" value="UniProtKB-EC"/>
</dbReference>
<dbReference type="GO" id="GO:0046416">
    <property type="term" value="P:D-amino acid metabolic process"/>
    <property type="evidence" value="ECO:0007669"/>
    <property type="project" value="InterPro"/>
</dbReference>
<evidence type="ECO:0000256" key="12">
    <source>
        <dbReference type="RuleBase" id="RU004520"/>
    </source>
</evidence>
<sequence length="283" mass="32183">MFPIVLFNGCYKVNDLEEINLSIEDRSAQFGDGVYEVIRCYASKTGMRFHLLHEHIDRLFDSMAFINIKPSFTKEELIVKLLKLVTVNGITEDSYIYIQISRGTAPRNHIYNDDIKPNYYAYVVPKKRPTELFKTGVKALIQEDCRWLKCNIKSLNLLPNVLAKQEAHNNGCFEAILHRDGIVTEGSASNVFIVKDGTLQTHPANNYILNGIVRQQVIKLAETLNIPTELSPFTLDQLLEADEVFITSTTAELIPVSNIFGKVEFSSKRPILSKLQEVFEQNI</sequence>
<evidence type="ECO:0000256" key="8">
    <source>
        <dbReference type="ARBA" id="ARBA00022898"/>
    </source>
</evidence>
<dbReference type="Gene3D" id="3.30.470.10">
    <property type="match status" value="1"/>
</dbReference>
<dbReference type="GO" id="GO:0030170">
    <property type="term" value="F:pyridoxal phosphate binding"/>
    <property type="evidence" value="ECO:0007669"/>
    <property type="project" value="InterPro"/>
</dbReference>
<proteinExistence type="inferred from homology"/>
<evidence type="ECO:0000256" key="9">
    <source>
        <dbReference type="ARBA" id="ARBA00047911"/>
    </source>
</evidence>
<dbReference type="InterPro" id="IPR050571">
    <property type="entry name" value="Class-IV_PLP-Dep_Aminotrnsfr"/>
</dbReference>
<evidence type="ECO:0000256" key="1">
    <source>
        <dbReference type="ARBA" id="ARBA00001933"/>
    </source>
</evidence>
<dbReference type="Proteomes" id="UP000076482">
    <property type="component" value="Unassembled WGS sequence"/>
</dbReference>
<dbReference type="AlphaFoldDB" id="A0A162P4J2"/>
<comment type="subunit">
    <text evidence="3">Homodimer.</text>
</comment>
<dbReference type="InterPro" id="IPR018300">
    <property type="entry name" value="Aminotrans_IV_CS"/>
</dbReference>
<dbReference type="PANTHER" id="PTHR42743:SF10">
    <property type="entry name" value="D-ALANINE AMINOTRANSFERASE"/>
    <property type="match status" value="1"/>
</dbReference>
<comment type="function">
    <text evidence="12">Acts on the D-isomers of alanine, leucine, aspartate, glutamate, aminobutyrate, norvaline and asparagine. The enzyme transfers an amino group from a substrate D-amino acid to the pyridoxal phosphate cofactor to form pyridoxamine and an alpha-keto acid in the first half-reaction.</text>
</comment>
<gene>
    <name evidence="13" type="ORF">B4088_2449</name>
</gene>
<dbReference type="GO" id="GO:0046394">
    <property type="term" value="P:carboxylic acid biosynthetic process"/>
    <property type="evidence" value="ECO:0007669"/>
    <property type="project" value="UniProtKB-ARBA"/>
</dbReference>
<keyword evidence="7 13" id="KW-0808">Transferase</keyword>
<evidence type="ECO:0000256" key="3">
    <source>
        <dbReference type="ARBA" id="ARBA00011738"/>
    </source>
</evidence>
<dbReference type="EC" id="2.6.1.21" evidence="4 12"/>
<evidence type="ECO:0000313" key="13">
    <source>
        <dbReference type="EMBL" id="KZD66333.1"/>
    </source>
</evidence>
<dbReference type="InterPro" id="IPR001544">
    <property type="entry name" value="Aminotrans_IV"/>
</dbReference>
<dbReference type="GO" id="GO:0005829">
    <property type="term" value="C:cytosol"/>
    <property type="evidence" value="ECO:0007669"/>
    <property type="project" value="TreeGrafter"/>
</dbReference>
<dbReference type="FunFam" id="3.20.10.10:FF:000002">
    <property type="entry name" value="D-alanine aminotransferase"/>
    <property type="match status" value="1"/>
</dbReference>
<dbReference type="SUPFAM" id="SSF56752">
    <property type="entry name" value="D-aminoacid aminotransferase-like PLP-dependent enzymes"/>
    <property type="match status" value="1"/>
</dbReference>
<dbReference type="Gene3D" id="3.20.10.10">
    <property type="entry name" value="D-amino Acid Aminotransferase, subunit A, domain 2"/>
    <property type="match status" value="1"/>
</dbReference>
<evidence type="ECO:0000256" key="10">
    <source>
        <dbReference type="RuleBase" id="RU004106"/>
    </source>
</evidence>